<dbReference type="SUPFAM" id="SSF57903">
    <property type="entry name" value="FYVE/PHD zinc finger"/>
    <property type="match status" value="1"/>
</dbReference>
<dbReference type="SMART" id="SM00391">
    <property type="entry name" value="MBD"/>
    <property type="match status" value="1"/>
</dbReference>
<dbReference type="InterPro" id="IPR016177">
    <property type="entry name" value="DNA-bd_dom_sf"/>
</dbReference>
<keyword evidence="3" id="KW-0677">Repeat</keyword>
<evidence type="ECO:0000256" key="6">
    <source>
        <dbReference type="ARBA" id="ARBA00023242"/>
    </source>
</evidence>
<proteinExistence type="predicted"/>
<feature type="domain" description="C2H2-type" evidence="10">
    <location>
        <begin position="21"/>
        <end position="52"/>
    </location>
</feature>
<evidence type="ECO:0000256" key="8">
    <source>
        <dbReference type="SAM" id="MobiDB-lite"/>
    </source>
</evidence>
<evidence type="ECO:0000256" key="4">
    <source>
        <dbReference type="ARBA" id="ARBA00022771"/>
    </source>
</evidence>
<organism evidence="13 14">
    <name type="scientific">Macrosiphum euphorbiae</name>
    <name type="common">potato aphid</name>
    <dbReference type="NCBI Taxonomy" id="13131"/>
    <lineage>
        <taxon>Eukaryota</taxon>
        <taxon>Metazoa</taxon>
        <taxon>Ecdysozoa</taxon>
        <taxon>Arthropoda</taxon>
        <taxon>Hexapoda</taxon>
        <taxon>Insecta</taxon>
        <taxon>Pterygota</taxon>
        <taxon>Neoptera</taxon>
        <taxon>Paraneoptera</taxon>
        <taxon>Hemiptera</taxon>
        <taxon>Sternorrhyncha</taxon>
        <taxon>Aphidomorpha</taxon>
        <taxon>Aphidoidea</taxon>
        <taxon>Aphididae</taxon>
        <taxon>Macrosiphini</taxon>
        <taxon>Macrosiphum</taxon>
    </lineage>
</organism>
<dbReference type="InterPro" id="IPR011011">
    <property type="entry name" value="Znf_FYVE_PHD"/>
</dbReference>
<dbReference type="PANTHER" id="PTHR13793:SF107">
    <property type="entry name" value="BROMODOMAIN-CONTAINING PROTEIN HOMOLOG"/>
    <property type="match status" value="1"/>
</dbReference>
<dbReference type="Gene3D" id="3.80.10.10">
    <property type="entry name" value="Ribonuclease Inhibitor"/>
    <property type="match status" value="1"/>
</dbReference>
<evidence type="ECO:0000259" key="10">
    <source>
        <dbReference type="PROSITE" id="PS50157"/>
    </source>
</evidence>
<keyword evidence="4 7" id="KW-0863">Zinc-finger</keyword>
<dbReference type="SUPFAM" id="SSF81383">
    <property type="entry name" value="F-box domain"/>
    <property type="match status" value="1"/>
</dbReference>
<feature type="domain" description="PHD-type" evidence="9">
    <location>
        <begin position="258"/>
        <end position="308"/>
    </location>
</feature>
<dbReference type="InterPro" id="IPR019786">
    <property type="entry name" value="Zinc_finger_PHD-type_CS"/>
</dbReference>
<evidence type="ECO:0000256" key="7">
    <source>
        <dbReference type="PROSITE-ProRule" id="PRU00042"/>
    </source>
</evidence>
<evidence type="ECO:0000256" key="5">
    <source>
        <dbReference type="ARBA" id="ARBA00022833"/>
    </source>
</evidence>
<dbReference type="InterPro" id="IPR001965">
    <property type="entry name" value="Znf_PHD"/>
</dbReference>
<evidence type="ECO:0000259" key="9">
    <source>
        <dbReference type="PROSITE" id="PS50016"/>
    </source>
</evidence>
<dbReference type="EMBL" id="CARXXK010001349">
    <property type="protein sequence ID" value="CAI6375560.1"/>
    <property type="molecule type" value="Genomic_DNA"/>
</dbReference>
<keyword evidence="2" id="KW-0479">Metal-binding</keyword>
<dbReference type="InterPro" id="IPR019542">
    <property type="entry name" value="Enhancer_polycomb-like_N"/>
</dbReference>
<dbReference type="InterPro" id="IPR034732">
    <property type="entry name" value="EPHD"/>
</dbReference>
<keyword evidence="6" id="KW-0539">Nucleus</keyword>
<feature type="compositionally biased region" description="Basic and acidic residues" evidence="8">
    <location>
        <begin position="1231"/>
        <end position="1241"/>
    </location>
</feature>
<dbReference type="Pfam" id="PF01429">
    <property type="entry name" value="MBD"/>
    <property type="match status" value="1"/>
</dbReference>
<dbReference type="CDD" id="cd15572">
    <property type="entry name" value="PHD_BRPF"/>
    <property type="match status" value="1"/>
</dbReference>
<dbReference type="InterPro" id="IPR001739">
    <property type="entry name" value="Methyl_CpG_DNA-bd"/>
</dbReference>
<keyword evidence="14" id="KW-1185">Reference proteome</keyword>
<dbReference type="InterPro" id="IPR019787">
    <property type="entry name" value="Znf_PHD-finger"/>
</dbReference>
<dbReference type="SMART" id="SM00249">
    <property type="entry name" value="PHD"/>
    <property type="match status" value="2"/>
</dbReference>
<protein>
    <submittedName>
        <fullName evidence="13">Uncharacterized protein</fullName>
    </submittedName>
</protein>
<dbReference type="Pfam" id="PF10513">
    <property type="entry name" value="EPL1"/>
    <property type="match status" value="1"/>
</dbReference>
<dbReference type="GO" id="GO:0006357">
    <property type="term" value="P:regulation of transcription by RNA polymerase II"/>
    <property type="evidence" value="ECO:0007669"/>
    <property type="project" value="TreeGrafter"/>
</dbReference>
<dbReference type="InterPro" id="IPR013083">
    <property type="entry name" value="Znf_RING/FYVE/PHD"/>
</dbReference>
<dbReference type="FunFam" id="3.30.40.10:FF:000007">
    <property type="entry name" value="Bromodomain containing 1, isoform CRA_b"/>
    <property type="match status" value="1"/>
</dbReference>
<dbReference type="Gene3D" id="3.30.890.10">
    <property type="entry name" value="Methyl-cpg-binding Protein 2, Chain A"/>
    <property type="match status" value="1"/>
</dbReference>
<keyword evidence="5" id="KW-0862">Zinc</keyword>
<dbReference type="PROSITE" id="PS51805">
    <property type="entry name" value="EPHD"/>
    <property type="match status" value="1"/>
</dbReference>
<dbReference type="Pfam" id="PF13831">
    <property type="entry name" value="PHD_2"/>
    <property type="match status" value="1"/>
</dbReference>
<dbReference type="InterPro" id="IPR036047">
    <property type="entry name" value="F-box-like_dom_sf"/>
</dbReference>
<dbReference type="PROSITE" id="PS50016">
    <property type="entry name" value="ZF_PHD_2"/>
    <property type="match status" value="1"/>
</dbReference>
<evidence type="ECO:0000313" key="13">
    <source>
        <dbReference type="EMBL" id="CAI6375560.1"/>
    </source>
</evidence>
<dbReference type="SUPFAM" id="SSF54171">
    <property type="entry name" value="DNA-binding domain"/>
    <property type="match status" value="1"/>
</dbReference>
<comment type="subcellular location">
    <subcellularLocation>
        <location evidence="1">Nucleus</location>
    </subcellularLocation>
</comment>
<dbReference type="GO" id="GO:0008270">
    <property type="term" value="F:zinc ion binding"/>
    <property type="evidence" value="ECO:0007669"/>
    <property type="project" value="UniProtKB-KW"/>
</dbReference>
<dbReference type="InterPro" id="IPR032675">
    <property type="entry name" value="LRR_dom_sf"/>
</dbReference>
<dbReference type="Pfam" id="PF13832">
    <property type="entry name" value="zf-HC5HC2H_2"/>
    <property type="match status" value="1"/>
</dbReference>
<accession>A0AAV0Y3W1</accession>
<evidence type="ECO:0000259" key="12">
    <source>
        <dbReference type="PROSITE" id="PS51805"/>
    </source>
</evidence>
<dbReference type="GO" id="GO:0005634">
    <property type="term" value="C:nucleus"/>
    <property type="evidence" value="ECO:0007669"/>
    <property type="project" value="UniProtKB-SubCell"/>
</dbReference>
<evidence type="ECO:0000256" key="3">
    <source>
        <dbReference type="ARBA" id="ARBA00022737"/>
    </source>
</evidence>
<dbReference type="Pfam" id="PF12937">
    <property type="entry name" value="F-box-like"/>
    <property type="match status" value="1"/>
</dbReference>
<dbReference type="FunFam" id="3.30.40.10:FF:000008">
    <property type="entry name" value="Bromodomain containing 1, isoform CRA_a"/>
    <property type="match status" value="1"/>
</dbReference>
<comment type="caution">
    <text evidence="13">The sequence shown here is derived from an EMBL/GenBank/DDBJ whole genome shotgun (WGS) entry which is preliminary data.</text>
</comment>
<dbReference type="Proteomes" id="UP001160148">
    <property type="component" value="Unassembled WGS sequence"/>
</dbReference>
<evidence type="ECO:0000313" key="14">
    <source>
        <dbReference type="Proteomes" id="UP001160148"/>
    </source>
</evidence>
<dbReference type="PROSITE" id="PS01359">
    <property type="entry name" value="ZF_PHD_1"/>
    <property type="match status" value="1"/>
</dbReference>
<gene>
    <name evidence="13" type="ORF">MEUPH1_LOCUS29042</name>
</gene>
<feature type="compositionally biased region" description="Polar residues" evidence="8">
    <location>
        <begin position="1203"/>
        <end position="1220"/>
    </location>
</feature>
<feature type="domain" description="MBD" evidence="11">
    <location>
        <begin position="649"/>
        <end position="725"/>
    </location>
</feature>
<dbReference type="GO" id="GO:0003677">
    <property type="term" value="F:DNA binding"/>
    <property type="evidence" value="ECO:0007669"/>
    <property type="project" value="InterPro"/>
</dbReference>
<evidence type="ECO:0000256" key="1">
    <source>
        <dbReference type="ARBA" id="ARBA00004123"/>
    </source>
</evidence>
<name>A0AAV0Y3W1_9HEMI</name>
<dbReference type="CDD" id="cd00122">
    <property type="entry name" value="MBD"/>
    <property type="match status" value="1"/>
</dbReference>
<dbReference type="Gene3D" id="3.30.40.10">
    <property type="entry name" value="Zinc/RING finger domain, C3HC4 (zinc finger)"/>
    <property type="match status" value="2"/>
</dbReference>
<dbReference type="PROSITE" id="PS00028">
    <property type="entry name" value="ZINC_FINGER_C2H2_1"/>
    <property type="match status" value="1"/>
</dbReference>
<feature type="region of interest" description="Disordered" evidence="8">
    <location>
        <begin position="1203"/>
        <end position="1241"/>
    </location>
</feature>
<sequence>MGDFDVLQYCCQLHSLKPPPYECPVADCDKVYSSMTGFQYHLAHIQHESPIPPLDMVAPNKQSIVFPVVSKAKSKKKKGRRVSQPEVVEAITPVHLSKTLCEVEVADHKMIQFSADEYLPIISKDDYLKQKKDIKIPFKTAAILSSLSKIKNAVKSLPQAAFREIDSYHILQAPSMPNSYIRFIEKSVEELDTEVEYDFDEQDAAWLQIMNERRESSGLAGISIESFELLMDRLEKESYFVVQMNKEVASSLAVIDDDAVCSICLVGESQNSNVILFCDMCNLAVHQDCYGVPYIPEGQWLCRRCLHSPSRIVNCVLCPNNCGAFKQTDRELWAHVVCALWIPEVRFSNTVFLEPIDSVETIPTDRWKLTCYICKQRGVGACIQCHKSSCYAAFHVTCAQQYGLYMKMETISNDISNIGDAEPGTVLVQKVAFCDAHAPVDYLAENKGRQSPGEKLNNARQVLAKKHSTGPVISIPTIPPERVAEIANLLSVPKKGQFVQRLIAYWTLKRQFRNGVPLIRRLQTIQHSNVSRCGEPITSNQHEYELETNKPEQHLIGFDMDDNVLIVIENKKKSVKMELSKETGETMEVEEPSIVNNNHVNKKKLSKSSISSPEPNDVKNNLKLTTPKINLTTSNNRIRHASNKKPNVNICDDIYKLPFEYGWKRELVYRKSTILNRSGSRSGDVYYHSPTNQKLRSLREIQEQLDMSADKNLTIESFTFLKQPIGINDRSKEIIRDANSKLSKKESFVGVVVRPKRSETPVHRPKFDYELSDDENNKSLSKMKIVLTKEGISESMNTSSSSPEYISENGQALQSSASLTVSSTKLEEIDINNTLIKRRNTEMNGSLNEFVKMQSLNYMVKALGHVFKYLKTHELLSASRVCNTWHLIAMNKYLWQNVRLNNSMVYDWDRFVDSINQQITDKLDTRGMLIPSKVEDFESFWIRFAYAMKSAQKLKFIELYRCPVLVVEDIIYSLPQIEVLKATSIINPNLTNQTNNLNDLMYLNLNYLGQMKKLTELRLKGLTGIKLTALPSFENLINLNTFSLTSIKEFPKEIYQSLNTITDNIEFFEIGDCECLTKDFAMSLKRFVNLKTLRLENCCNGWDQSAHDVFTVIRGLEKLNVLELVNIEFSNCVEDELEKCDGIKGLLIIPAYVNGTPISICNSQSDCLKKLSKTLTHFVWGLTHELILDTDLFLTQSQQNPHNNGYNLESSHAKGTTNNIPIRRTRKPRQRPGDEATPEKEKDKSVFVNIYTVPALEELLDTLMPDVKIKVIEVPFSGTGRAYLSEQFNDL</sequence>
<dbReference type="PANTHER" id="PTHR13793">
    <property type="entry name" value="PHD FINGER PROTEINS"/>
    <property type="match status" value="1"/>
</dbReference>
<evidence type="ECO:0000259" key="11">
    <source>
        <dbReference type="PROSITE" id="PS50982"/>
    </source>
</evidence>
<dbReference type="PROSITE" id="PS50157">
    <property type="entry name" value="ZINC_FINGER_C2H2_2"/>
    <property type="match status" value="1"/>
</dbReference>
<dbReference type="InterPro" id="IPR050701">
    <property type="entry name" value="Histone_Mod_Regulator"/>
</dbReference>
<feature type="domain" description="PHD-type" evidence="12">
    <location>
        <begin position="312"/>
        <end position="438"/>
    </location>
</feature>
<dbReference type="PROSITE" id="PS50982">
    <property type="entry name" value="MBD"/>
    <property type="match status" value="1"/>
</dbReference>
<dbReference type="CDD" id="cd15670">
    <property type="entry name" value="ePHD_BRPF"/>
    <property type="match status" value="1"/>
</dbReference>
<evidence type="ECO:0000256" key="2">
    <source>
        <dbReference type="ARBA" id="ARBA00022723"/>
    </source>
</evidence>
<dbReference type="InterPro" id="IPR001810">
    <property type="entry name" value="F-box_dom"/>
</dbReference>
<reference evidence="13 14" key="1">
    <citation type="submission" date="2023-01" db="EMBL/GenBank/DDBJ databases">
        <authorList>
            <person name="Whitehead M."/>
        </authorList>
    </citation>
    <scope>NUCLEOTIDE SEQUENCE [LARGE SCALE GENOMIC DNA]</scope>
</reference>
<dbReference type="SUPFAM" id="SSF52047">
    <property type="entry name" value="RNI-like"/>
    <property type="match status" value="1"/>
</dbReference>
<dbReference type="InterPro" id="IPR013087">
    <property type="entry name" value="Znf_C2H2_type"/>
</dbReference>